<dbReference type="InterPro" id="IPR011701">
    <property type="entry name" value="MFS"/>
</dbReference>
<feature type="transmembrane region" description="Helical" evidence="7">
    <location>
        <begin position="161"/>
        <end position="187"/>
    </location>
</feature>
<evidence type="ECO:0000256" key="7">
    <source>
        <dbReference type="SAM" id="Phobius"/>
    </source>
</evidence>
<keyword evidence="3 7" id="KW-0812">Transmembrane</keyword>
<proteinExistence type="predicted"/>
<dbReference type="Gene3D" id="1.20.1250.20">
    <property type="entry name" value="MFS general substrate transporter like domains"/>
    <property type="match status" value="1"/>
</dbReference>
<keyword evidence="2" id="KW-0813">Transport</keyword>
<feature type="transmembrane region" description="Helical" evidence="7">
    <location>
        <begin position="383"/>
        <end position="406"/>
    </location>
</feature>
<feature type="transmembrane region" description="Helical" evidence="7">
    <location>
        <begin position="193"/>
        <end position="211"/>
    </location>
</feature>
<feature type="transmembrane region" description="Helical" evidence="7">
    <location>
        <begin position="103"/>
        <end position="122"/>
    </location>
</feature>
<feature type="domain" description="Major facilitator superfamily (MFS) profile" evidence="8">
    <location>
        <begin position="37"/>
        <end position="489"/>
    </location>
</feature>
<feature type="transmembrane region" description="Helical" evidence="7">
    <location>
        <begin position="464"/>
        <end position="483"/>
    </location>
</feature>
<evidence type="ECO:0000256" key="1">
    <source>
        <dbReference type="ARBA" id="ARBA00004141"/>
    </source>
</evidence>
<dbReference type="EMBL" id="JBBBNY010000013">
    <property type="protein sequence ID" value="MEI7037945.1"/>
    <property type="molecule type" value="Genomic_DNA"/>
</dbReference>
<feature type="transmembrane region" description="Helical" evidence="7">
    <location>
        <begin position="427"/>
        <end position="444"/>
    </location>
</feature>
<dbReference type="PANTHER" id="PTHR23505:SF52">
    <property type="entry name" value="MAJOR FACILITATOR SUPERFAMILY PROTEIN"/>
    <property type="match status" value="1"/>
</dbReference>
<feature type="transmembrane region" description="Helical" evidence="7">
    <location>
        <begin position="73"/>
        <end position="91"/>
    </location>
</feature>
<sequence>MARPASAERAARPRGWFHHDIERPLEELAGGRARLKVIALLALVLSMDAADKATLGAAAVQIETALRVGHLQIGWLVTASTAVGVCVTLPFGALADRVHRVRLLALALLVWSAAMLAGGLALSYPLLLASRLVLGAAAAVALPVVTSLIGDFFHPGERGRIYGYVLAGELLGVAFGFLICGNVAAWLSWRASLGVLAACGVALAAVLWRRLPEPLRGGRSRIPRGASEVPSAKRPPADDPDGAAQGGEASSALRRVIRWRGVRPRHALMSLNPDTASLWSAVRYVLAVPSYRTLVAASVLGYFYFAGLRTFAIVFMRGRFGLDQAQATGLSVAIGLGAVAGVLLAGRLGDRLLARGRLTGRVLVGAGALLLAAAAFLPGLLSGTLWLAGPCFFFAAAGLGGANPVIDAARLDVMPSALWGRAEGVRATFRFALEAAAPPLFGWLSTRMAERAATSSLAGTAALGRTFVVMLAALVIAGLLLLVRTRRTYARDTASAQAAERRSRSGRAS</sequence>
<evidence type="ECO:0000256" key="3">
    <source>
        <dbReference type="ARBA" id="ARBA00022692"/>
    </source>
</evidence>
<dbReference type="RefSeq" id="WP_336808586.1">
    <property type="nucleotide sequence ID" value="NZ_JBBBNY010000013.1"/>
</dbReference>
<feature type="transmembrane region" description="Helical" evidence="7">
    <location>
        <begin position="128"/>
        <end position="149"/>
    </location>
</feature>
<comment type="caution">
    <text evidence="9">The sequence shown here is derived from an EMBL/GenBank/DDBJ whole genome shotgun (WGS) entry which is preliminary data.</text>
</comment>
<dbReference type="InterPro" id="IPR020846">
    <property type="entry name" value="MFS_dom"/>
</dbReference>
<organism evidence="9 10">
    <name type="scientific">Fulvimonas yonginensis</name>
    <dbReference type="NCBI Taxonomy" id="1495200"/>
    <lineage>
        <taxon>Bacteria</taxon>
        <taxon>Pseudomonadati</taxon>
        <taxon>Pseudomonadota</taxon>
        <taxon>Gammaproteobacteria</taxon>
        <taxon>Lysobacterales</taxon>
        <taxon>Rhodanobacteraceae</taxon>
        <taxon>Fulvimonas</taxon>
    </lineage>
</organism>
<dbReference type="Pfam" id="PF07690">
    <property type="entry name" value="MFS_1"/>
    <property type="match status" value="1"/>
</dbReference>
<keyword evidence="4 7" id="KW-1133">Transmembrane helix</keyword>
<keyword evidence="10" id="KW-1185">Reference proteome</keyword>
<keyword evidence="5 7" id="KW-0472">Membrane</keyword>
<feature type="transmembrane region" description="Helical" evidence="7">
    <location>
        <begin position="293"/>
        <end position="315"/>
    </location>
</feature>
<dbReference type="PROSITE" id="PS50850">
    <property type="entry name" value="MFS"/>
    <property type="match status" value="1"/>
</dbReference>
<comment type="subcellular location">
    <subcellularLocation>
        <location evidence="1">Membrane</location>
        <topology evidence="1">Multi-pass membrane protein</topology>
    </subcellularLocation>
</comment>
<evidence type="ECO:0000256" key="4">
    <source>
        <dbReference type="ARBA" id="ARBA00022989"/>
    </source>
</evidence>
<gene>
    <name evidence="9" type="ORF">WAT24_14340</name>
</gene>
<reference evidence="9 10" key="1">
    <citation type="journal article" date="2014" name="Int. J. Syst. Evol. Microbiol.">
        <title>Fulvimonas yonginensis sp. nov., isolated from greenhouse soil, and emended description of the genus Fulvimonas.</title>
        <authorList>
            <person name="Ahn J.H."/>
            <person name="Kim S.J."/>
            <person name="Weon H.Y."/>
            <person name="Hong S.B."/>
            <person name="Seok S.J."/>
            <person name="Kwon S.W."/>
        </authorList>
    </citation>
    <scope>NUCLEOTIDE SEQUENCE [LARGE SCALE GENOMIC DNA]</scope>
    <source>
        <strain evidence="9 10">KACC 16952</strain>
    </source>
</reference>
<evidence type="ECO:0000259" key="8">
    <source>
        <dbReference type="PROSITE" id="PS50850"/>
    </source>
</evidence>
<dbReference type="InterPro" id="IPR044770">
    <property type="entry name" value="MFS_spinster-like"/>
</dbReference>
<evidence type="ECO:0000256" key="5">
    <source>
        <dbReference type="ARBA" id="ARBA00023136"/>
    </source>
</evidence>
<dbReference type="SUPFAM" id="SSF103473">
    <property type="entry name" value="MFS general substrate transporter"/>
    <property type="match status" value="1"/>
</dbReference>
<evidence type="ECO:0000313" key="10">
    <source>
        <dbReference type="Proteomes" id="UP001381174"/>
    </source>
</evidence>
<feature type="transmembrane region" description="Helical" evidence="7">
    <location>
        <begin position="327"/>
        <end position="346"/>
    </location>
</feature>
<feature type="transmembrane region" description="Helical" evidence="7">
    <location>
        <begin position="358"/>
        <end position="377"/>
    </location>
</feature>
<name>A0ABU8JEF8_9GAMM</name>
<protein>
    <submittedName>
        <fullName evidence="9">MFS transporter</fullName>
    </submittedName>
</protein>
<dbReference type="Proteomes" id="UP001381174">
    <property type="component" value="Unassembled WGS sequence"/>
</dbReference>
<feature type="region of interest" description="Disordered" evidence="6">
    <location>
        <begin position="219"/>
        <end position="249"/>
    </location>
</feature>
<dbReference type="InterPro" id="IPR036259">
    <property type="entry name" value="MFS_trans_sf"/>
</dbReference>
<accession>A0ABU8JEF8</accession>
<evidence type="ECO:0000256" key="2">
    <source>
        <dbReference type="ARBA" id="ARBA00022448"/>
    </source>
</evidence>
<evidence type="ECO:0000313" key="9">
    <source>
        <dbReference type="EMBL" id="MEI7037945.1"/>
    </source>
</evidence>
<dbReference type="PANTHER" id="PTHR23505">
    <property type="entry name" value="SPINSTER"/>
    <property type="match status" value="1"/>
</dbReference>
<evidence type="ECO:0000256" key="6">
    <source>
        <dbReference type="SAM" id="MobiDB-lite"/>
    </source>
</evidence>